<evidence type="ECO:0000256" key="1">
    <source>
        <dbReference type="SAM" id="SignalP"/>
    </source>
</evidence>
<feature type="chain" id="PRO_5002937916" description="AttH domain-containing protein" evidence="1">
    <location>
        <begin position="23"/>
        <end position="376"/>
    </location>
</feature>
<evidence type="ECO:0000313" key="4">
    <source>
        <dbReference type="EMBL" id="EEP81168.1"/>
    </source>
</evidence>
<dbReference type="HOGENOM" id="CLU_051719_1_0_1"/>
<dbReference type="VEuPathDB" id="FungiDB:UREG_06010"/>
<dbReference type="OMA" id="AYHDKNW"/>
<feature type="domain" description="AsqO/PenF-like C-terminal" evidence="3">
    <location>
        <begin position="240"/>
        <end position="374"/>
    </location>
</feature>
<evidence type="ECO:0000313" key="5">
    <source>
        <dbReference type="Proteomes" id="UP000002058"/>
    </source>
</evidence>
<dbReference type="Pfam" id="PF24137">
    <property type="entry name" value="DA_N"/>
    <property type="match status" value="1"/>
</dbReference>
<accession>C4JU71</accession>
<evidence type="ECO:0008006" key="6">
    <source>
        <dbReference type="Google" id="ProtNLM"/>
    </source>
</evidence>
<evidence type="ECO:0000259" key="3">
    <source>
        <dbReference type="Pfam" id="PF25581"/>
    </source>
</evidence>
<dbReference type="SUPFAM" id="SSF159245">
    <property type="entry name" value="AttH-like"/>
    <property type="match status" value="1"/>
</dbReference>
<gene>
    <name evidence="4" type="ORF">UREG_06010</name>
</gene>
<dbReference type="KEGG" id="ure:UREG_06010"/>
<dbReference type="Proteomes" id="UP000002058">
    <property type="component" value="Unassembled WGS sequence"/>
</dbReference>
<dbReference type="AlphaFoldDB" id="C4JU71"/>
<dbReference type="EMBL" id="CH476617">
    <property type="protein sequence ID" value="EEP81168.1"/>
    <property type="molecule type" value="Genomic_DNA"/>
</dbReference>
<proteinExistence type="predicted"/>
<protein>
    <recommendedName>
        <fullName evidence="6">AttH domain-containing protein</fullName>
    </recommendedName>
</protein>
<sequence length="376" mass="41220">MPRLLSGLQIFLLLTLTGLTPARTLFGRDRHETIFNSSIAHGASKVQLLLGSSGFDGPKLDSVNASVYDWWYFQAMARPFSSFVIVFFTSSANAFPFLIDKDNVLPVWIWASFDNGTTIRRQTHAEVARISTLGDGSSGRYEPTGMHWSGSRDMSKYDISVDNKELGIKGTFNISLGTSPVLPCGSPKATKSMELMPNIGWANAVPFGAGDVNMNIDGSDLRFTGLAYHDKNWASVPFSQSVRSWYWGQAAIGKYVLIWFDIIPPSASNHAEYKRIHIFDKDSRRHLYSSCADDAVAARPYSKDGTPLRFPPKPGDPVPGVMRIVAETPAVDIRVVGGKRIAGDGRAYTRLFGGVEGCVYGECASEGMAIIEQMVL</sequence>
<dbReference type="OrthoDB" id="5344254at2759"/>
<dbReference type="GeneID" id="8438916"/>
<dbReference type="Pfam" id="PF25581">
    <property type="entry name" value="AsqO_C"/>
    <property type="match status" value="1"/>
</dbReference>
<dbReference type="InParanoid" id="C4JU71"/>
<feature type="domain" description="Diels-Alderase N-terminal" evidence="2">
    <location>
        <begin position="58"/>
        <end position="233"/>
    </location>
</feature>
<keyword evidence="5" id="KW-1185">Reference proteome</keyword>
<dbReference type="eggNOG" id="ENOG502SMYB">
    <property type="taxonomic scope" value="Eukaryota"/>
</dbReference>
<dbReference type="InterPro" id="IPR057722">
    <property type="entry name" value="AsqO/PenF-like_C"/>
</dbReference>
<organism evidence="4 5">
    <name type="scientific">Uncinocarpus reesii (strain UAMH 1704)</name>
    <dbReference type="NCBI Taxonomy" id="336963"/>
    <lineage>
        <taxon>Eukaryota</taxon>
        <taxon>Fungi</taxon>
        <taxon>Dikarya</taxon>
        <taxon>Ascomycota</taxon>
        <taxon>Pezizomycotina</taxon>
        <taxon>Eurotiomycetes</taxon>
        <taxon>Eurotiomycetidae</taxon>
        <taxon>Onygenales</taxon>
        <taxon>Onygenaceae</taxon>
        <taxon>Uncinocarpus</taxon>
    </lineage>
</organism>
<keyword evidence="1" id="KW-0732">Signal</keyword>
<feature type="signal peptide" evidence="1">
    <location>
        <begin position="1"/>
        <end position="22"/>
    </location>
</feature>
<evidence type="ECO:0000259" key="2">
    <source>
        <dbReference type="Pfam" id="PF24137"/>
    </source>
</evidence>
<reference evidence="5" key="1">
    <citation type="journal article" date="2009" name="Genome Res.">
        <title>Comparative genomic analyses of the human fungal pathogens Coccidioides and their relatives.</title>
        <authorList>
            <person name="Sharpton T.J."/>
            <person name="Stajich J.E."/>
            <person name="Rounsley S.D."/>
            <person name="Gardner M.J."/>
            <person name="Wortman J.R."/>
            <person name="Jordar V.S."/>
            <person name="Maiti R."/>
            <person name="Kodira C.D."/>
            <person name="Neafsey D.E."/>
            <person name="Zeng Q."/>
            <person name="Hung C.-Y."/>
            <person name="McMahan C."/>
            <person name="Muszewska A."/>
            <person name="Grynberg M."/>
            <person name="Mandel M.A."/>
            <person name="Kellner E.M."/>
            <person name="Barker B.M."/>
            <person name="Galgiani J.N."/>
            <person name="Orbach M.J."/>
            <person name="Kirkland T.N."/>
            <person name="Cole G.T."/>
            <person name="Henn M.R."/>
            <person name="Birren B.W."/>
            <person name="Taylor J.W."/>
        </authorList>
    </citation>
    <scope>NUCLEOTIDE SEQUENCE [LARGE SCALE GENOMIC DNA]</scope>
    <source>
        <strain evidence="5">UAMH 1704</strain>
    </source>
</reference>
<name>C4JU71_UNCRE</name>
<dbReference type="InterPro" id="IPR056402">
    <property type="entry name" value="DA_N"/>
</dbReference>
<dbReference type="RefSeq" id="XP_002585321.1">
    <property type="nucleotide sequence ID" value="XM_002585275.1"/>
</dbReference>